<dbReference type="AlphaFoldDB" id="A0AAW3HHG3"/>
<organism evidence="2 3">
    <name type="scientific">Enterobacter chengduensis</name>
    <dbReference type="NCBI Taxonomy" id="2494701"/>
    <lineage>
        <taxon>Bacteria</taxon>
        <taxon>Pseudomonadati</taxon>
        <taxon>Pseudomonadota</taxon>
        <taxon>Gammaproteobacteria</taxon>
        <taxon>Enterobacterales</taxon>
        <taxon>Enterobacteriaceae</taxon>
        <taxon>Enterobacter</taxon>
        <taxon>Enterobacter cloacae complex</taxon>
    </lineage>
</organism>
<evidence type="ECO:0008006" key="4">
    <source>
        <dbReference type="Google" id="ProtNLM"/>
    </source>
</evidence>
<keyword evidence="1" id="KW-0732">Signal</keyword>
<sequence>MPVKIVNSVLIGVALLFSSYVVAEECQIALSQPNVSFGRFKQDDIVASRKNWNRMPAKEVAVTVFCPQPKVMALFLQSASGSNGGILFGQKSRLVLAASNVTVDGHPYNLARTTDRVAFSASETPKEKAVLRNNEGILAYQNGLPVRGKQMSVTIKIMPVINDDQLRGISDNTDLESALAWELLTTE</sequence>
<comment type="caution">
    <text evidence="2">The sequence shown here is derived from an EMBL/GenBank/DDBJ whole genome shotgun (WGS) entry which is preliminary data.</text>
</comment>
<reference evidence="2 3" key="1">
    <citation type="submission" date="2015-02" db="EMBL/GenBank/DDBJ databases">
        <authorList>
            <person name="Adams M."/>
            <person name="Sutton G."/>
            <person name="Nelson K."/>
            <person name="Bonomo R."/>
            <person name="McCorrison J."/>
            <person name="Sanka R."/>
            <person name="Brinkac L."/>
            <person name="Nierman W."/>
        </authorList>
    </citation>
    <scope>NUCLEOTIDE SEQUENCE [LARGE SCALE GENOMIC DNA]</scope>
    <source>
        <strain evidence="2 3">CIDEIMsCOL9</strain>
    </source>
</reference>
<proteinExistence type="predicted"/>
<name>A0AAW3HHG3_9ENTR</name>
<keyword evidence="3" id="KW-1185">Reference proteome</keyword>
<accession>A0AAW3HHG3</accession>
<gene>
    <name evidence="2" type="ORF">SG71_11465</name>
</gene>
<feature type="signal peptide" evidence="1">
    <location>
        <begin position="1"/>
        <end position="23"/>
    </location>
</feature>
<dbReference type="EMBL" id="JZKT01000016">
    <property type="protein sequence ID" value="KJX36181.1"/>
    <property type="molecule type" value="Genomic_DNA"/>
</dbReference>
<protein>
    <recommendedName>
        <fullName evidence="4">DUF1120 domain-containing protein</fullName>
    </recommendedName>
</protein>
<evidence type="ECO:0000313" key="2">
    <source>
        <dbReference type="EMBL" id="KJX36181.1"/>
    </source>
</evidence>
<dbReference type="Proteomes" id="UP000033354">
    <property type="component" value="Unassembled WGS sequence"/>
</dbReference>
<evidence type="ECO:0000313" key="3">
    <source>
        <dbReference type="Proteomes" id="UP000033354"/>
    </source>
</evidence>
<evidence type="ECO:0000256" key="1">
    <source>
        <dbReference type="SAM" id="SignalP"/>
    </source>
</evidence>
<feature type="chain" id="PRO_5043901612" description="DUF1120 domain-containing protein" evidence="1">
    <location>
        <begin position="24"/>
        <end position="187"/>
    </location>
</feature>